<feature type="region of interest" description="Disordered" evidence="5">
    <location>
        <begin position="484"/>
        <end position="550"/>
    </location>
</feature>
<dbReference type="EMBL" id="BAABME010003498">
    <property type="protein sequence ID" value="GAA0159013.1"/>
    <property type="molecule type" value="Genomic_DNA"/>
</dbReference>
<evidence type="ECO:0000256" key="4">
    <source>
        <dbReference type="ARBA" id="ARBA00023242"/>
    </source>
</evidence>
<dbReference type="InterPro" id="IPR042536">
    <property type="entry name" value="TFIIIC_tauA_Sfc1"/>
</dbReference>
<evidence type="ECO:0000259" key="7">
    <source>
        <dbReference type="Pfam" id="PF17682"/>
    </source>
</evidence>
<keyword evidence="2" id="KW-0238">DNA-binding</keyword>
<feature type="compositionally biased region" description="Acidic residues" evidence="5">
    <location>
        <begin position="497"/>
        <end position="523"/>
    </location>
</feature>
<comment type="caution">
    <text evidence="8">The sequence shown here is derived from an EMBL/GenBank/DDBJ whole genome shotgun (WGS) entry which is preliminary data.</text>
</comment>
<dbReference type="AlphaFoldDB" id="A0AAV3Q714"/>
<evidence type="ECO:0000259" key="6">
    <source>
        <dbReference type="Pfam" id="PF09734"/>
    </source>
</evidence>
<dbReference type="PANTHER" id="PTHR13230:SF5">
    <property type="entry name" value="GENERAL TRANSCRIPTION FACTOR 3C POLYPEPTIDE 5"/>
    <property type="match status" value="1"/>
</dbReference>
<dbReference type="GO" id="GO:0006384">
    <property type="term" value="P:transcription initiation at RNA polymerase III promoter"/>
    <property type="evidence" value="ECO:0007669"/>
    <property type="project" value="InterPro"/>
</dbReference>
<gene>
    <name evidence="8" type="ORF">LIER_15898</name>
</gene>
<dbReference type="Pfam" id="PF17682">
    <property type="entry name" value="Tau95_N"/>
    <property type="match status" value="1"/>
</dbReference>
<evidence type="ECO:0000313" key="9">
    <source>
        <dbReference type="Proteomes" id="UP001454036"/>
    </source>
</evidence>
<protein>
    <submittedName>
        <fullName evidence="8">General transcription factor</fullName>
    </submittedName>
</protein>
<name>A0AAV3Q714_LITER</name>
<evidence type="ECO:0000313" key="8">
    <source>
        <dbReference type="EMBL" id="GAA0159013.1"/>
    </source>
</evidence>
<evidence type="ECO:0000256" key="2">
    <source>
        <dbReference type="ARBA" id="ARBA00023125"/>
    </source>
</evidence>
<comment type="subcellular location">
    <subcellularLocation>
        <location evidence="1">Nucleus</location>
    </subcellularLocation>
</comment>
<proteinExistence type="predicted"/>
<dbReference type="GO" id="GO:0000127">
    <property type="term" value="C:transcription factor TFIIIC complex"/>
    <property type="evidence" value="ECO:0007669"/>
    <property type="project" value="InterPro"/>
</dbReference>
<keyword evidence="3" id="KW-0804">Transcription</keyword>
<dbReference type="GO" id="GO:0005634">
    <property type="term" value="C:nucleus"/>
    <property type="evidence" value="ECO:0007669"/>
    <property type="project" value="UniProtKB-SubCell"/>
</dbReference>
<reference evidence="8 9" key="1">
    <citation type="submission" date="2024-01" db="EMBL/GenBank/DDBJ databases">
        <title>The complete chloroplast genome sequence of Lithospermum erythrorhizon: insights into the phylogenetic relationship among Boraginaceae species and the maternal lineages of purple gromwells.</title>
        <authorList>
            <person name="Okada T."/>
            <person name="Watanabe K."/>
        </authorList>
    </citation>
    <scope>NUCLEOTIDE SEQUENCE [LARGE SCALE GENOMIC DNA]</scope>
</reference>
<organism evidence="8 9">
    <name type="scientific">Lithospermum erythrorhizon</name>
    <name type="common">Purple gromwell</name>
    <name type="synonym">Lithospermum officinale var. erythrorhizon</name>
    <dbReference type="NCBI Taxonomy" id="34254"/>
    <lineage>
        <taxon>Eukaryota</taxon>
        <taxon>Viridiplantae</taxon>
        <taxon>Streptophyta</taxon>
        <taxon>Embryophyta</taxon>
        <taxon>Tracheophyta</taxon>
        <taxon>Spermatophyta</taxon>
        <taxon>Magnoliopsida</taxon>
        <taxon>eudicotyledons</taxon>
        <taxon>Gunneridae</taxon>
        <taxon>Pentapetalae</taxon>
        <taxon>asterids</taxon>
        <taxon>lamiids</taxon>
        <taxon>Boraginales</taxon>
        <taxon>Boraginaceae</taxon>
        <taxon>Boraginoideae</taxon>
        <taxon>Lithospermeae</taxon>
        <taxon>Lithospermum</taxon>
    </lineage>
</organism>
<keyword evidence="4" id="KW-0539">Nucleus</keyword>
<sequence length="587" mass="67354">MGVIKNGSISGTLPNNNGVFAVYYPAYPSSMERAIESLGGVEGISKARSTNSNKLELRFRPEDPYSHPAIGERKNCNKFLLRLSKINKNSVHDVESSGSVLRSSSAVLHTSEQRDHFPDQTEKYFAVTKTNSGSPTEAEADTAEHCEQLICADIISRVPEAYYFNGMVDYQHVLPVHADVARRKKRNWEEVEPQLEKDAFIDVDNENLMILLPQFFSLKDTPEKVVLKPSVDPSSKKKEESVVKDRWEMELEPSLAIDFYIKEIPKKVDWEKYIPLDSEQYEWQKAVSELFEERPIWVKNSLIERLLKKGMSFGIEMLRRLLFRVAYYFANGPFLRFWIRKGYDPRTEPESRIYQRIDFRVPPPLRTYTDATVTSGVKHKWSDICAFKVFPLKFQTSMQLFELEDDYIQQEILKPTNQATCSCATGWFSPNVLNSLRLCVAKRFLSVFPEPGADSLLKSTCRRFEKSKKMRVIAKDLRLDDQEENVTTDYVNTEDKEPNDEEEDDNVDDDNIDDGNLAEDMDNIYDAMGMDGDEGNFPQQHDTYPDGQNVSVNHLQDLFGGFLGSSDEEYQVYDQYSDGNGSNEDAL</sequence>
<evidence type="ECO:0000256" key="5">
    <source>
        <dbReference type="SAM" id="MobiDB-lite"/>
    </source>
</evidence>
<feature type="domain" description="Transcription factor IIIC subunit 5 HTH" evidence="6">
    <location>
        <begin position="210"/>
        <end position="360"/>
    </location>
</feature>
<dbReference type="GO" id="GO:0001003">
    <property type="term" value="F:RNA polymerase III type 2 promoter sequence-specific DNA binding"/>
    <property type="evidence" value="ECO:0007669"/>
    <property type="project" value="TreeGrafter"/>
</dbReference>
<dbReference type="InterPro" id="IPR041499">
    <property type="entry name" value="Tfc1/Sfc1_N"/>
</dbReference>
<feature type="domain" description="Transcription factor IIIC subunit Tfc1/Sfc1 triple barrel" evidence="7">
    <location>
        <begin position="21"/>
        <end position="172"/>
    </location>
</feature>
<dbReference type="Pfam" id="PF09734">
    <property type="entry name" value="Tau95"/>
    <property type="match status" value="1"/>
</dbReference>
<dbReference type="Gene3D" id="3.30.200.160">
    <property type="entry name" value="TFIIIC, subcomplex tauA, subunit Sfc1, barrel domain"/>
    <property type="match status" value="1"/>
</dbReference>
<dbReference type="GO" id="GO:0001002">
    <property type="term" value="F:RNA polymerase III type 1 promoter sequence-specific DNA binding"/>
    <property type="evidence" value="ECO:0007669"/>
    <property type="project" value="TreeGrafter"/>
</dbReference>
<dbReference type="InterPro" id="IPR019136">
    <property type="entry name" value="TF_IIIC_su-5_HTH"/>
</dbReference>
<evidence type="ECO:0000256" key="3">
    <source>
        <dbReference type="ARBA" id="ARBA00023163"/>
    </source>
</evidence>
<evidence type="ECO:0000256" key="1">
    <source>
        <dbReference type="ARBA" id="ARBA00004123"/>
    </source>
</evidence>
<keyword evidence="9" id="KW-1185">Reference proteome</keyword>
<dbReference type="Proteomes" id="UP001454036">
    <property type="component" value="Unassembled WGS sequence"/>
</dbReference>
<dbReference type="PANTHER" id="PTHR13230">
    <property type="entry name" value="GENERAL TRANSCRIPTION FACTOR IIIC, POLYPEPTIDE 5"/>
    <property type="match status" value="1"/>
</dbReference>
<feature type="compositionally biased region" description="Polar residues" evidence="5">
    <location>
        <begin position="537"/>
        <end position="550"/>
    </location>
</feature>
<dbReference type="InterPro" id="IPR040454">
    <property type="entry name" value="TF_IIIC_Tfc1/Sfc1"/>
</dbReference>
<accession>A0AAV3Q714</accession>